<sequence length="90" mass="10221">MTGTDVNAHAIIIVQFCPEGQCRGKAQLETPRKQEMMALAMHVALNGRKLGVSPNQFVRARQDLRRDVHNDILTRLHYGESTFCRQQQTS</sequence>
<reference evidence="1 2" key="1">
    <citation type="submission" date="2014-09" db="EMBL/GenBank/DDBJ databases">
        <authorList>
            <person name="Ellenberger Sabrina"/>
        </authorList>
    </citation>
    <scope>NUCLEOTIDE SEQUENCE [LARGE SCALE GENOMIC DNA]</scope>
    <source>
        <strain evidence="1 2">CBS 412.66</strain>
    </source>
</reference>
<protein>
    <submittedName>
        <fullName evidence="1">Uncharacterized protein</fullName>
    </submittedName>
</protein>
<dbReference type="AlphaFoldDB" id="A0A0B7N2M7"/>
<proteinExistence type="predicted"/>
<dbReference type="Proteomes" id="UP000054107">
    <property type="component" value="Unassembled WGS sequence"/>
</dbReference>
<organism evidence="1 2">
    <name type="scientific">Parasitella parasitica</name>
    <dbReference type="NCBI Taxonomy" id="35722"/>
    <lineage>
        <taxon>Eukaryota</taxon>
        <taxon>Fungi</taxon>
        <taxon>Fungi incertae sedis</taxon>
        <taxon>Mucoromycota</taxon>
        <taxon>Mucoromycotina</taxon>
        <taxon>Mucoromycetes</taxon>
        <taxon>Mucorales</taxon>
        <taxon>Mucorineae</taxon>
        <taxon>Mucoraceae</taxon>
        <taxon>Parasitella</taxon>
    </lineage>
</organism>
<gene>
    <name evidence="1" type="primary">PARPA_03312.1 scaffold 7241</name>
</gene>
<keyword evidence="2" id="KW-1185">Reference proteome</keyword>
<evidence type="ECO:0000313" key="2">
    <source>
        <dbReference type="Proteomes" id="UP000054107"/>
    </source>
</evidence>
<name>A0A0B7N2M7_9FUNG</name>
<evidence type="ECO:0000313" key="1">
    <source>
        <dbReference type="EMBL" id="CEP09760.1"/>
    </source>
</evidence>
<dbReference type="EMBL" id="LN722188">
    <property type="protein sequence ID" value="CEP09760.1"/>
    <property type="molecule type" value="Genomic_DNA"/>
</dbReference>
<accession>A0A0B7N2M7</accession>